<protein>
    <recommendedName>
        <fullName evidence="4">Pseudouridine synthase</fullName>
        <ecNumber evidence="4">5.4.99.-</ecNumber>
    </recommendedName>
</protein>
<dbReference type="InterPro" id="IPR042092">
    <property type="entry name" value="PsdUridine_s_RsuA/RluB/E/F_cat"/>
</dbReference>
<evidence type="ECO:0000256" key="2">
    <source>
        <dbReference type="ARBA" id="ARBA00023235"/>
    </source>
</evidence>
<dbReference type="Proteomes" id="UP000320386">
    <property type="component" value="Chromosome"/>
</dbReference>
<evidence type="ECO:0000256" key="4">
    <source>
        <dbReference type="RuleBase" id="RU003887"/>
    </source>
</evidence>
<dbReference type="SUPFAM" id="SSF55174">
    <property type="entry name" value="Alpha-L RNA-binding motif"/>
    <property type="match status" value="1"/>
</dbReference>
<dbReference type="InterPro" id="IPR020103">
    <property type="entry name" value="PsdUridine_synth_cat_dom_sf"/>
</dbReference>
<dbReference type="FunFam" id="3.10.290.10:FF:000003">
    <property type="entry name" value="Pseudouridine synthase"/>
    <property type="match status" value="1"/>
</dbReference>
<dbReference type="PANTHER" id="PTHR47683">
    <property type="entry name" value="PSEUDOURIDINE SYNTHASE FAMILY PROTEIN-RELATED"/>
    <property type="match status" value="1"/>
</dbReference>
<evidence type="ECO:0000256" key="1">
    <source>
        <dbReference type="ARBA" id="ARBA00008348"/>
    </source>
</evidence>
<evidence type="ECO:0000256" key="3">
    <source>
        <dbReference type="PROSITE-ProRule" id="PRU00182"/>
    </source>
</evidence>
<dbReference type="EMBL" id="CP036280">
    <property type="protein sequence ID" value="QDU70806.1"/>
    <property type="molecule type" value="Genomic_DNA"/>
</dbReference>
<comment type="similarity">
    <text evidence="1 4">Belongs to the pseudouridine synthase RsuA family.</text>
</comment>
<dbReference type="InterPro" id="IPR050343">
    <property type="entry name" value="RsuA_PseudoU_synthase"/>
</dbReference>
<dbReference type="EC" id="5.4.99.-" evidence="4"/>
<keyword evidence="3" id="KW-0694">RNA-binding</keyword>
<evidence type="ECO:0000259" key="6">
    <source>
        <dbReference type="SMART" id="SM00363"/>
    </source>
</evidence>
<dbReference type="GO" id="GO:0120159">
    <property type="term" value="F:rRNA pseudouridine synthase activity"/>
    <property type="evidence" value="ECO:0007669"/>
    <property type="project" value="UniProtKB-ARBA"/>
</dbReference>
<dbReference type="KEGG" id="mcad:Pan265_06430"/>
<evidence type="ECO:0000256" key="5">
    <source>
        <dbReference type="SAM" id="MobiDB-lite"/>
    </source>
</evidence>
<gene>
    <name evidence="7" type="primary">rluB</name>
    <name evidence="7" type="ORF">Pan265_06430</name>
</gene>
<reference evidence="7 8" key="1">
    <citation type="submission" date="2019-02" db="EMBL/GenBank/DDBJ databases">
        <title>Deep-cultivation of Planctomycetes and their phenomic and genomic characterization uncovers novel biology.</title>
        <authorList>
            <person name="Wiegand S."/>
            <person name="Jogler M."/>
            <person name="Boedeker C."/>
            <person name="Pinto D."/>
            <person name="Vollmers J."/>
            <person name="Rivas-Marin E."/>
            <person name="Kohn T."/>
            <person name="Peeters S.H."/>
            <person name="Heuer A."/>
            <person name="Rast P."/>
            <person name="Oberbeckmann S."/>
            <person name="Bunk B."/>
            <person name="Jeske O."/>
            <person name="Meyerdierks A."/>
            <person name="Storesund J.E."/>
            <person name="Kallscheuer N."/>
            <person name="Luecker S."/>
            <person name="Lage O.M."/>
            <person name="Pohl T."/>
            <person name="Merkel B.J."/>
            <person name="Hornburger P."/>
            <person name="Mueller R.-W."/>
            <person name="Bruemmer F."/>
            <person name="Labrenz M."/>
            <person name="Spormann A.M."/>
            <person name="Op den Camp H."/>
            <person name="Overmann J."/>
            <person name="Amann R."/>
            <person name="Jetten M.S.M."/>
            <person name="Mascher T."/>
            <person name="Medema M.H."/>
            <person name="Devos D.P."/>
            <person name="Kaster A.-K."/>
            <person name="Ovreas L."/>
            <person name="Rohde M."/>
            <person name="Galperin M.Y."/>
            <person name="Jogler C."/>
        </authorList>
    </citation>
    <scope>NUCLEOTIDE SEQUENCE [LARGE SCALE GENOMIC DNA]</scope>
    <source>
        <strain evidence="7 8">Pan265</strain>
    </source>
</reference>
<dbReference type="CDD" id="cd00165">
    <property type="entry name" value="S4"/>
    <property type="match status" value="1"/>
</dbReference>
<dbReference type="InterPro" id="IPR002942">
    <property type="entry name" value="S4_RNA-bd"/>
</dbReference>
<dbReference type="InterPro" id="IPR036986">
    <property type="entry name" value="S4_RNA-bd_sf"/>
</dbReference>
<dbReference type="AlphaFoldDB" id="A0A518BV13"/>
<dbReference type="PANTHER" id="PTHR47683:SF2">
    <property type="entry name" value="RNA-BINDING S4 DOMAIN-CONTAINING PROTEIN"/>
    <property type="match status" value="1"/>
</dbReference>
<dbReference type="Gene3D" id="3.30.70.580">
    <property type="entry name" value="Pseudouridine synthase I, catalytic domain, N-terminal subdomain"/>
    <property type="match status" value="1"/>
</dbReference>
<dbReference type="GO" id="GO:0003723">
    <property type="term" value="F:RNA binding"/>
    <property type="evidence" value="ECO:0007669"/>
    <property type="project" value="UniProtKB-KW"/>
</dbReference>
<feature type="compositionally biased region" description="Basic and acidic residues" evidence="5">
    <location>
        <begin position="1"/>
        <end position="16"/>
    </location>
</feature>
<dbReference type="Gene3D" id="3.10.290.10">
    <property type="entry name" value="RNA-binding S4 domain"/>
    <property type="match status" value="1"/>
</dbReference>
<keyword evidence="8" id="KW-1185">Reference proteome</keyword>
<dbReference type="InterPro" id="IPR000748">
    <property type="entry name" value="PsdUridine_synth_RsuA/RluB/E/F"/>
</dbReference>
<dbReference type="InterPro" id="IPR006145">
    <property type="entry name" value="PsdUridine_synth_RsuA/RluA"/>
</dbReference>
<dbReference type="SMART" id="SM00363">
    <property type="entry name" value="S4"/>
    <property type="match status" value="1"/>
</dbReference>
<dbReference type="GO" id="GO:0000455">
    <property type="term" value="P:enzyme-directed rRNA pseudouridine synthesis"/>
    <property type="evidence" value="ECO:0007669"/>
    <property type="project" value="UniProtKB-ARBA"/>
</dbReference>
<dbReference type="PROSITE" id="PS01149">
    <property type="entry name" value="PSI_RSU"/>
    <property type="match status" value="1"/>
</dbReference>
<proteinExistence type="inferred from homology"/>
<name>A0A518BV13_9BACT</name>
<dbReference type="NCBIfam" id="TIGR00093">
    <property type="entry name" value="pseudouridine synthase"/>
    <property type="match status" value="1"/>
</dbReference>
<dbReference type="SUPFAM" id="SSF55120">
    <property type="entry name" value="Pseudouridine synthase"/>
    <property type="match status" value="1"/>
</dbReference>
<dbReference type="Pfam" id="PF01479">
    <property type="entry name" value="S4"/>
    <property type="match status" value="1"/>
</dbReference>
<dbReference type="Gene3D" id="3.30.70.1560">
    <property type="entry name" value="Alpha-L RNA-binding motif"/>
    <property type="match status" value="1"/>
</dbReference>
<dbReference type="InterPro" id="IPR020094">
    <property type="entry name" value="TruA/RsuA/RluB/E/F_N"/>
</dbReference>
<evidence type="ECO:0000313" key="7">
    <source>
        <dbReference type="EMBL" id="QDU70806.1"/>
    </source>
</evidence>
<sequence>MSDAKPTDDPLRDSSHGVRLQKAMSRAGVASRRDCEALIEQGRVSVNGEVVRALPVWVDPQTDRIVVDGELLAKPRKGPKRAVVGFGHTYVMLHKPRGVISTTDDPQGRRRVTDLIDPGLARRVYPVGRLDADSTGLILLTDDGELTNRLTHPSYGVSKRYIVSVRGRLEEEDLEKLRKGLYLADRKVKPGAGGPAGKRASVDEVVIIRHEVDRTRGDRTLLGITLSEGQNREIRRLMARVGLKVRKLKRVGIGPLRLKGLSVGHWRPLTRMEIHKLYRDVGLKATRQDES</sequence>
<organism evidence="7 8">
    <name type="scientific">Mucisphaera calidilacus</name>
    <dbReference type="NCBI Taxonomy" id="2527982"/>
    <lineage>
        <taxon>Bacteria</taxon>
        <taxon>Pseudomonadati</taxon>
        <taxon>Planctomycetota</taxon>
        <taxon>Phycisphaerae</taxon>
        <taxon>Phycisphaerales</taxon>
        <taxon>Phycisphaeraceae</taxon>
        <taxon>Mucisphaera</taxon>
    </lineage>
</organism>
<feature type="domain" description="RNA-binding S4" evidence="6">
    <location>
        <begin position="18"/>
        <end position="79"/>
    </location>
</feature>
<accession>A0A518BV13</accession>
<feature type="region of interest" description="Disordered" evidence="5">
    <location>
        <begin position="1"/>
        <end position="26"/>
    </location>
</feature>
<dbReference type="Pfam" id="PF00849">
    <property type="entry name" value="PseudoU_synth_2"/>
    <property type="match status" value="1"/>
</dbReference>
<keyword evidence="2 4" id="KW-0413">Isomerase</keyword>
<dbReference type="RefSeq" id="WP_236254629.1">
    <property type="nucleotide sequence ID" value="NZ_CP036280.1"/>
</dbReference>
<dbReference type="InterPro" id="IPR018496">
    <property type="entry name" value="PsdUridine_synth_RsuA/RluB_CS"/>
</dbReference>
<dbReference type="CDD" id="cd02870">
    <property type="entry name" value="PseudoU_synth_RsuA_like"/>
    <property type="match status" value="1"/>
</dbReference>
<dbReference type="PROSITE" id="PS50889">
    <property type="entry name" value="S4"/>
    <property type="match status" value="1"/>
</dbReference>
<evidence type="ECO:0000313" key="8">
    <source>
        <dbReference type="Proteomes" id="UP000320386"/>
    </source>
</evidence>